<reference evidence="1 2" key="1">
    <citation type="journal article" date="2022" name="Nat. Ecol. Evol.">
        <title>A masculinizing supergene underlies an exaggerated male reproductive morph in a spider.</title>
        <authorList>
            <person name="Hendrickx F."/>
            <person name="De Corte Z."/>
            <person name="Sonet G."/>
            <person name="Van Belleghem S.M."/>
            <person name="Kostlbacher S."/>
            <person name="Vangestel C."/>
        </authorList>
    </citation>
    <scope>NUCLEOTIDE SEQUENCE [LARGE SCALE GENOMIC DNA]</scope>
    <source>
        <strain evidence="1">W744_W776</strain>
    </source>
</reference>
<dbReference type="AlphaFoldDB" id="A0AAV6TNN6"/>
<evidence type="ECO:0000313" key="1">
    <source>
        <dbReference type="EMBL" id="KAG8172955.1"/>
    </source>
</evidence>
<evidence type="ECO:0000313" key="2">
    <source>
        <dbReference type="Proteomes" id="UP000827092"/>
    </source>
</evidence>
<proteinExistence type="predicted"/>
<dbReference type="Proteomes" id="UP000827092">
    <property type="component" value="Unassembled WGS sequence"/>
</dbReference>
<name>A0AAV6TNN6_9ARAC</name>
<accession>A0AAV6TNN6</accession>
<feature type="non-terminal residue" evidence="1">
    <location>
        <position position="1"/>
    </location>
</feature>
<protein>
    <submittedName>
        <fullName evidence="1">Uncharacterized protein</fullName>
    </submittedName>
</protein>
<sequence length="159" mass="17697">SRVKYAEGKANAFLQLGKRRIEMMGVKMCGACVHTRWTKKSSSGCMLVIKNKTFLAHAQYPLSTETAKRLLVKRKDESRQYTLIIGAAPISNDDTLSFVVCDNSIKDGGGKIETSGFNFPLRNTCRSKICIFGKTKPDGTFQIDLYCTVAIHKITDTIH</sequence>
<keyword evidence="2" id="KW-1185">Reference proteome</keyword>
<comment type="caution">
    <text evidence="1">The sequence shown here is derived from an EMBL/GenBank/DDBJ whole genome shotgun (WGS) entry which is preliminary data.</text>
</comment>
<gene>
    <name evidence="1" type="ORF">JTE90_027189</name>
</gene>
<dbReference type="EMBL" id="JAFNEN010002205">
    <property type="protein sequence ID" value="KAG8172955.1"/>
    <property type="molecule type" value="Genomic_DNA"/>
</dbReference>
<organism evidence="1 2">
    <name type="scientific">Oedothorax gibbosus</name>
    <dbReference type="NCBI Taxonomy" id="931172"/>
    <lineage>
        <taxon>Eukaryota</taxon>
        <taxon>Metazoa</taxon>
        <taxon>Ecdysozoa</taxon>
        <taxon>Arthropoda</taxon>
        <taxon>Chelicerata</taxon>
        <taxon>Arachnida</taxon>
        <taxon>Araneae</taxon>
        <taxon>Araneomorphae</taxon>
        <taxon>Entelegynae</taxon>
        <taxon>Araneoidea</taxon>
        <taxon>Linyphiidae</taxon>
        <taxon>Erigoninae</taxon>
        <taxon>Oedothorax</taxon>
    </lineage>
</organism>